<evidence type="ECO:0000256" key="3">
    <source>
        <dbReference type="ARBA" id="ARBA00022603"/>
    </source>
</evidence>
<evidence type="ECO:0000313" key="8">
    <source>
        <dbReference type="Proteomes" id="UP000001494"/>
    </source>
</evidence>
<gene>
    <name evidence="6" type="primary">rsmG</name>
    <name evidence="7" type="ordered locus">Zmob_1211</name>
</gene>
<keyword evidence="2 6" id="KW-0698">rRNA processing</keyword>
<dbReference type="CDD" id="cd02440">
    <property type="entry name" value="AdoMet_MTases"/>
    <property type="match status" value="1"/>
</dbReference>
<evidence type="ECO:0000256" key="1">
    <source>
        <dbReference type="ARBA" id="ARBA00022490"/>
    </source>
</evidence>
<dbReference type="EC" id="2.1.1.170" evidence="6"/>
<dbReference type="RefSeq" id="WP_012817560.1">
    <property type="nucleotide sequence ID" value="NC_017262.1"/>
</dbReference>
<dbReference type="NCBIfam" id="TIGR00138">
    <property type="entry name" value="rsmG_gidB"/>
    <property type="match status" value="1"/>
</dbReference>
<feature type="binding site" evidence="6">
    <location>
        <position position="88"/>
    </location>
    <ligand>
        <name>S-adenosyl-L-methionine</name>
        <dbReference type="ChEBI" id="CHEBI:59789"/>
    </ligand>
</feature>
<keyword evidence="3 6" id="KW-0489">Methyltransferase</keyword>
<organism evidence="7 8">
    <name type="scientific">Zymomonas mobilis subsp. mobilis (strain ATCC 10988 / DSM 424 / LMG 404 / NCIMB 8938 / NRRL B-806 / ZM1)</name>
    <dbReference type="NCBI Taxonomy" id="555217"/>
    <lineage>
        <taxon>Bacteria</taxon>
        <taxon>Pseudomonadati</taxon>
        <taxon>Pseudomonadota</taxon>
        <taxon>Alphaproteobacteria</taxon>
        <taxon>Sphingomonadales</taxon>
        <taxon>Zymomonadaceae</taxon>
        <taxon>Zymomonas</taxon>
    </lineage>
</organism>
<reference evidence="7 8" key="1">
    <citation type="journal article" date="2011" name="J. Bacteriol.">
        <title>Genome sequence of the ethanol-producing Zymomonas mobilis subsp. mobilis lectotype strain ATCC 10988.</title>
        <authorList>
            <person name="Pappas K.M."/>
            <person name="Kouvelis V.N."/>
            <person name="Saunders E."/>
            <person name="Brettin T.S."/>
            <person name="Bruce D."/>
            <person name="Detter C."/>
            <person name="Balakireva M."/>
            <person name="Han C.S."/>
            <person name="Savvakis G."/>
            <person name="Kyrpides N.C."/>
            <person name="Typas M.A."/>
        </authorList>
    </citation>
    <scope>NUCLEOTIDE SEQUENCE [LARGE SCALE GENOMIC DNA]</scope>
    <source>
        <strain evidence="8">ATCC 10988 / DSM 424 / CCUG 17860 / LMG 404 / NCIMB 8938 / NRRL B-806 / ZM1</strain>
    </source>
</reference>
<name>A0A0H3G2X3_ZYMMA</name>
<evidence type="ECO:0000313" key="7">
    <source>
        <dbReference type="EMBL" id="AEH63039.1"/>
    </source>
</evidence>
<comment type="subcellular location">
    <subcellularLocation>
        <location evidence="6">Cytoplasm</location>
    </subcellularLocation>
</comment>
<dbReference type="EMBL" id="CP002850">
    <property type="protein sequence ID" value="AEH63039.1"/>
    <property type="molecule type" value="Genomic_DNA"/>
</dbReference>
<sequence>MTREEALLWLDQHIGISRETVEKLDAFVACLHAEMAHQNLIARSTVDDLWGRHIIDSAQLLPLARKEAAFNKKASPKSWLDLGSGAGFPGIIIAILSEMAVTLVESRRKRVEFLEKAAEAAGTPVTILGQRLENIEPQAFDIITARAFAPLDKLWRLAFPFSHKESLWLLPKGQNARTELEETRKLWQGDTRIEGSVTDPQSAIIVATHIHPKKQKTGKKT</sequence>
<dbReference type="Pfam" id="PF02527">
    <property type="entry name" value="GidB"/>
    <property type="match status" value="1"/>
</dbReference>
<feature type="binding site" evidence="6">
    <location>
        <position position="83"/>
    </location>
    <ligand>
        <name>S-adenosyl-L-methionine</name>
        <dbReference type="ChEBI" id="CHEBI:59789"/>
    </ligand>
</feature>
<feature type="binding site" evidence="6">
    <location>
        <position position="146"/>
    </location>
    <ligand>
        <name>S-adenosyl-L-methionine</name>
        <dbReference type="ChEBI" id="CHEBI:59789"/>
    </ligand>
</feature>
<dbReference type="OrthoDB" id="9808773at2"/>
<dbReference type="Gene3D" id="3.40.50.150">
    <property type="entry name" value="Vaccinia Virus protein VP39"/>
    <property type="match status" value="1"/>
</dbReference>
<dbReference type="PANTHER" id="PTHR31760:SF0">
    <property type="entry name" value="S-ADENOSYL-L-METHIONINE-DEPENDENT METHYLTRANSFERASES SUPERFAMILY PROTEIN"/>
    <property type="match status" value="1"/>
</dbReference>
<feature type="binding site" evidence="6">
    <location>
        <begin position="132"/>
        <end position="133"/>
    </location>
    <ligand>
        <name>S-adenosyl-L-methionine</name>
        <dbReference type="ChEBI" id="CHEBI:59789"/>
    </ligand>
</feature>
<evidence type="ECO:0000256" key="4">
    <source>
        <dbReference type="ARBA" id="ARBA00022679"/>
    </source>
</evidence>
<dbReference type="eggNOG" id="COG0357">
    <property type="taxonomic scope" value="Bacteria"/>
</dbReference>
<protein>
    <recommendedName>
        <fullName evidence="6">Ribosomal RNA small subunit methyltransferase G</fullName>
        <ecNumber evidence="6">2.1.1.170</ecNumber>
    </recommendedName>
    <alternativeName>
        <fullName evidence="6">16S rRNA 7-methylguanosine methyltransferase</fullName>
        <shortName evidence="6">16S rRNA m7G methyltransferase</shortName>
    </alternativeName>
</protein>
<comment type="catalytic activity">
    <reaction evidence="6">
        <text>guanosine(527) in 16S rRNA + S-adenosyl-L-methionine = N(7)-methylguanosine(527) in 16S rRNA + S-adenosyl-L-homocysteine</text>
        <dbReference type="Rhea" id="RHEA:42732"/>
        <dbReference type="Rhea" id="RHEA-COMP:10209"/>
        <dbReference type="Rhea" id="RHEA-COMP:10210"/>
        <dbReference type="ChEBI" id="CHEBI:57856"/>
        <dbReference type="ChEBI" id="CHEBI:59789"/>
        <dbReference type="ChEBI" id="CHEBI:74269"/>
        <dbReference type="ChEBI" id="CHEBI:74480"/>
        <dbReference type="EC" id="2.1.1.170"/>
    </reaction>
</comment>
<keyword evidence="1 6" id="KW-0963">Cytoplasm</keyword>
<dbReference type="HAMAP" id="MF_00074">
    <property type="entry name" value="16SrRNA_methyltr_G"/>
    <property type="match status" value="1"/>
</dbReference>
<dbReference type="GO" id="GO:0070043">
    <property type="term" value="F:rRNA (guanine-N7-)-methyltransferase activity"/>
    <property type="evidence" value="ECO:0007669"/>
    <property type="project" value="UniProtKB-UniRule"/>
</dbReference>
<dbReference type="SUPFAM" id="SSF53335">
    <property type="entry name" value="S-adenosyl-L-methionine-dependent methyltransferases"/>
    <property type="match status" value="1"/>
</dbReference>
<dbReference type="AlphaFoldDB" id="A0A0H3G2X3"/>
<comment type="function">
    <text evidence="6">Specifically methylates the N7 position of guanine in position 527 of 16S rRNA.</text>
</comment>
<evidence type="ECO:0000256" key="6">
    <source>
        <dbReference type="HAMAP-Rule" id="MF_00074"/>
    </source>
</evidence>
<evidence type="ECO:0000256" key="2">
    <source>
        <dbReference type="ARBA" id="ARBA00022552"/>
    </source>
</evidence>
<dbReference type="PANTHER" id="PTHR31760">
    <property type="entry name" value="S-ADENOSYL-L-METHIONINE-DEPENDENT METHYLTRANSFERASES SUPERFAMILY PROTEIN"/>
    <property type="match status" value="1"/>
</dbReference>
<dbReference type="Proteomes" id="UP000001494">
    <property type="component" value="Chromosome"/>
</dbReference>
<keyword evidence="4 6" id="KW-0808">Transferase</keyword>
<dbReference type="KEGG" id="zmm:Zmob_1211"/>
<keyword evidence="5 6" id="KW-0949">S-adenosyl-L-methionine</keyword>
<comment type="caution">
    <text evidence="6">Lacks conserved residue(s) required for the propagation of feature annotation.</text>
</comment>
<accession>A0A0H3G2X3</accession>
<dbReference type="InterPro" id="IPR029063">
    <property type="entry name" value="SAM-dependent_MTases_sf"/>
</dbReference>
<comment type="similarity">
    <text evidence="6">Belongs to the methyltransferase superfamily. RNA methyltransferase RsmG family.</text>
</comment>
<dbReference type="HOGENOM" id="CLU_065341_1_1_5"/>
<proteinExistence type="inferred from homology"/>
<evidence type="ECO:0000256" key="5">
    <source>
        <dbReference type="ARBA" id="ARBA00022691"/>
    </source>
</evidence>
<dbReference type="GO" id="GO:0005829">
    <property type="term" value="C:cytosol"/>
    <property type="evidence" value="ECO:0007669"/>
    <property type="project" value="TreeGrafter"/>
</dbReference>
<dbReference type="InterPro" id="IPR003682">
    <property type="entry name" value="rRNA_ssu_MeTfrase_G"/>
</dbReference>